<keyword evidence="4 8" id="KW-0597">Phosphoprotein</keyword>
<evidence type="ECO:0000256" key="8">
    <source>
        <dbReference type="PROSITE-ProRule" id="PRU00169"/>
    </source>
</evidence>
<keyword evidence="6" id="KW-0418">Kinase</keyword>
<keyword evidence="12" id="KW-0067">ATP-binding</keyword>
<dbReference type="Proteomes" id="UP001589788">
    <property type="component" value="Unassembled WGS sequence"/>
</dbReference>
<dbReference type="SMART" id="SM00387">
    <property type="entry name" value="HATPase_c"/>
    <property type="match status" value="1"/>
</dbReference>
<dbReference type="InterPro" id="IPR003594">
    <property type="entry name" value="HATPase_dom"/>
</dbReference>
<evidence type="ECO:0000259" key="11">
    <source>
        <dbReference type="PROSITE" id="PS50110"/>
    </source>
</evidence>
<evidence type="ECO:0000256" key="3">
    <source>
        <dbReference type="ARBA" id="ARBA00012438"/>
    </source>
</evidence>
<dbReference type="InterPro" id="IPR003661">
    <property type="entry name" value="HisK_dim/P_dom"/>
</dbReference>
<dbReference type="PROSITE" id="PS50110">
    <property type="entry name" value="RESPONSE_REGULATORY"/>
    <property type="match status" value="1"/>
</dbReference>
<dbReference type="SUPFAM" id="SSF55874">
    <property type="entry name" value="ATPase domain of HSP90 chaperone/DNA topoisomerase II/histidine kinase"/>
    <property type="match status" value="1"/>
</dbReference>
<evidence type="ECO:0000256" key="1">
    <source>
        <dbReference type="ARBA" id="ARBA00000085"/>
    </source>
</evidence>
<evidence type="ECO:0000256" key="5">
    <source>
        <dbReference type="ARBA" id="ARBA00022679"/>
    </source>
</evidence>
<dbReference type="SUPFAM" id="SSF47384">
    <property type="entry name" value="Homodimeric domain of signal transducing histidine kinase"/>
    <property type="match status" value="1"/>
</dbReference>
<feature type="domain" description="Histidine kinase" evidence="10">
    <location>
        <begin position="288"/>
        <end position="505"/>
    </location>
</feature>
<feature type="region of interest" description="Disordered" evidence="9">
    <location>
        <begin position="1"/>
        <end position="23"/>
    </location>
</feature>
<keyword evidence="5" id="KW-0808">Transferase</keyword>
<comment type="caution">
    <text evidence="12">The sequence shown here is derived from an EMBL/GenBank/DDBJ whole genome shotgun (WGS) entry which is preliminary data.</text>
</comment>
<feature type="compositionally biased region" description="Polar residues" evidence="9">
    <location>
        <begin position="1"/>
        <end position="13"/>
    </location>
</feature>
<comment type="catalytic activity">
    <reaction evidence="1">
        <text>ATP + protein L-histidine = ADP + protein N-phospho-L-histidine.</text>
        <dbReference type="EC" id="2.7.13.3"/>
    </reaction>
</comment>
<name>A0ABV6C5B7_9ACTN</name>
<organism evidence="12 13">
    <name type="scientific">Aciditerrimonas ferrireducens</name>
    <dbReference type="NCBI Taxonomy" id="667306"/>
    <lineage>
        <taxon>Bacteria</taxon>
        <taxon>Bacillati</taxon>
        <taxon>Actinomycetota</taxon>
        <taxon>Acidimicrobiia</taxon>
        <taxon>Acidimicrobiales</taxon>
        <taxon>Acidimicrobiaceae</taxon>
        <taxon>Aciditerrimonas</taxon>
    </lineage>
</organism>
<dbReference type="SUPFAM" id="SSF55785">
    <property type="entry name" value="PYP-like sensor domain (PAS domain)"/>
    <property type="match status" value="1"/>
</dbReference>
<sequence>MPAGRESTTSTGPGNDGEGSGVPEALLGVADHWLWVGPRGAWRADPALTRWLRDEGLAASGGPLRALAAATVAPADPLRRLPELRAGSTLGPCASTLRVPTTGTVHAWSWQALREATGGTWLVVQDLGPLRPTAAAGAADPVEQPGSAALEHLDTLLRLLPDVVALVGPDGQLRLISDAAYDWMGLSRATPLQVFRDSVDLDEQRQLAEWYQRLMAGEDPGPCRYRSRDRQGARLVLEMRGRRLPEPEDGAVLVIRDVTGPLTVEAELRAALAEARRTAAAQGELLERVAEELGPPLGRVLQEAEALAAGPVPPGQADSVGYVLRAARHLQDLLGELEEVARAERQTMEVRLAPVALRAVVEDAIQLTWPAAAQAGVVLESPAWDVDEEPWVRADRQRLLQVLLNLLANAVKYNRPGGRVTVDVEADPRRVRVAVSDTGLGIAPEDLPRLFDPFERLGAEHRGVPGTGVGLTVSRHLAEVMGGGITVRSELGVGSTFTLDLVRTEPVDPATRDRSGRRRDRAASGRPAADGPPERGIAAPGPSEEPRAIRLPGQAQPVADEPIGAGPRGVLRILHVEDDLASAELVRRVLERHPGLDLRHAASGQAALAAALLERPDLVLLDLGLPDMPGWEVALRLERHPHTEAVPVVVVSADADHAARVAAACRNVVDRLPKPLVVDQLLAVVASVRPGHGGPTGALG</sequence>
<dbReference type="EC" id="2.7.13.3" evidence="3"/>
<feature type="region of interest" description="Disordered" evidence="9">
    <location>
        <begin position="504"/>
        <end position="548"/>
    </location>
</feature>
<evidence type="ECO:0000313" key="13">
    <source>
        <dbReference type="Proteomes" id="UP001589788"/>
    </source>
</evidence>
<keyword evidence="12" id="KW-0547">Nucleotide-binding</keyword>
<evidence type="ECO:0000256" key="6">
    <source>
        <dbReference type="ARBA" id="ARBA00022777"/>
    </source>
</evidence>
<dbReference type="PROSITE" id="PS50109">
    <property type="entry name" value="HIS_KIN"/>
    <property type="match status" value="1"/>
</dbReference>
<keyword evidence="13" id="KW-1185">Reference proteome</keyword>
<evidence type="ECO:0000313" key="12">
    <source>
        <dbReference type="EMBL" id="MFC0082868.1"/>
    </source>
</evidence>
<evidence type="ECO:0000256" key="9">
    <source>
        <dbReference type="SAM" id="MobiDB-lite"/>
    </source>
</evidence>
<evidence type="ECO:0000256" key="7">
    <source>
        <dbReference type="ARBA" id="ARBA00023012"/>
    </source>
</evidence>
<evidence type="ECO:0000259" key="10">
    <source>
        <dbReference type="PROSITE" id="PS50109"/>
    </source>
</evidence>
<dbReference type="PANTHER" id="PTHR43047:SF72">
    <property type="entry name" value="OSMOSENSING HISTIDINE PROTEIN KINASE SLN1"/>
    <property type="match status" value="1"/>
</dbReference>
<dbReference type="Gene3D" id="3.30.450.20">
    <property type="entry name" value="PAS domain"/>
    <property type="match status" value="1"/>
</dbReference>
<dbReference type="RefSeq" id="WP_377790540.1">
    <property type="nucleotide sequence ID" value="NZ_JBHLYQ010000174.1"/>
</dbReference>
<dbReference type="CDD" id="cd00130">
    <property type="entry name" value="PAS"/>
    <property type="match status" value="1"/>
</dbReference>
<dbReference type="Pfam" id="PF00072">
    <property type="entry name" value="Response_reg"/>
    <property type="match status" value="1"/>
</dbReference>
<gene>
    <name evidence="12" type="ORF">ACFFRE_12080</name>
</gene>
<dbReference type="InterPro" id="IPR005467">
    <property type="entry name" value="His_kinase_dom"/>
</dbReference>
<evidence type="ECO:0000256" key="4">
    <source>
        <dbReference type="ARBA" id="ARBA00022553"/>
    </source>
</evidence>
<dbReference type="InterPro" id="IPR011006">
    <property type="entry name" value="CheY-like_superfamily"/>
</dbReference>
<accession>A0ABV6C5B7</accession>
<feature type="compositionally biased region" description="Basic and acidic residues" evidence="9">
    <location>
        <begin position="504"/>
        <end position="514"/>
    </location>
</feature>
<dbReference type="Gene3D" id="3.40.50.2300">
    <property type="match status" value="1"/>
</dbReference>
<dbReference type="EMBL" id="JBHLYQ010000174">
    <property type="protein sequence ID" value="MFC0082868.1"/>
    <property type="molecule type" value="Genomic_DNA"/>
</dbReference>
<dbReference type="PANTHER" id="PTHR43047">
    <property type="entry name" value="TWO-COMPONENT HISTIDINE PROTEIN KINASE"/>
    <property type="match status" value="1"/>
</dbReference>
<dbReference type="InterPro" id="IPR001789">
    <property type="entry name" value="Sig_transdc_resp-reg_receiver"/>
</dbReference>
<protein>
    <recommendedName>
        <fullName evidence="3">histidine kinase</fullName>
        <ecNumber evidence="3">2.7.13.3</ecNumber>
    </recommendedName>
</protein>
<evidence type="ECO:0000256" key="2">
    <source>
        <dbReference type="ARBA" id="ARBA00004236"/>
    </source>
</evidence>
<reference evidence="12 13" key="1">
    <citation type="submission" date="2024-09" db="EMBL/GenBank/DDBJ databases">
        <authorList>
            <person name="Sun Q."/>
            <person name="Mori K."/>
        </authorList>
    </citation>
    <scope>NUCLEOTIDE SEQUENCE [LARGE SCALE GENOMIC DNA]</scope>
    <source>
        <strain evidence="12 13">JCM 15389</strain>
    </source>
</reference>
<comment type="subcellular location">
    <subcellularLocation>
        <location evidence="2">Cell membrane</location>
    </subcellularLocation>
</comment>
<dbReference type="GO" id="GO:0005524">
    <property type="term" value="F:ATP binding"/>
    <property type="evidence" value="ECO:0007669"/>
    <property type="project" value="UniProtKB-KW"/>
</dbReference>
<dbReference type="PRINTS" id="PR00344">
    <property type="entry name" value="BCTRLSENSOR"/>
</dbReference>
<dbReference type="Gene3D" id="3.30.565.10">
    <property type="entry name" value="Histidine kinase-like ATPase, C-terminal domain"/>
    <property type="match status" value="1"/>
</dbReference>
<feature type="domain" description="Response regulatory" evidence="11">
    <location>
        <begin position="572"/>
        <end position="689"/>
    </location>
</feature>
<dbReference type="InterPro" id="IPR004358">
    <property type="entry name" value="Sig_transdc_His_kin-like_C"/>
</dbReference>
<dbReference type="InterPro" id="IPR035965">
    <property type="entry name" value="PAS-like_dom_sf"/>
</dbReference>
<keyword evidence="7" id="KW-0902">Two-component regulatory system</keyword>
<dbReference type="SMART" id="SM00388">
    <property type="entry name" value="HisKA"/>
    <property type="match status" value="1"/>
</dbReference>
<proteinExistence type="predicted"/>
<dbReference type="SUPFAM" id="SSF52172">
    <property type="entry name" value="CheY-like"/>
    <property type="match status" value="1"/>
</dbReference>
<dbReference type="InterPro" id="IPR036890">
    <property type="entry name" value="HATPase_C_sf"/>
</dbReference>
<dbReference type="InterPro" id="IPR036097">
    <property type="entry name" value="HisK_dim/P_sf"/>
</dbReference>
<dbReference type="InterPro" id="IPR000014">
    <property type="entry name" value="PAS"/>
</dbReference>
<dbReference type="Pfam" id="PF02518">
    <property type="entry name" value="HATPase_c"/>
    <property type="match status" value="1"/>
</dbReference>
<dbReference type="SMART" id="SM00448">
    <property type="entry name" value="REC"/>
    <property type="match status" value="1"/>
</dbReference>
<feature type="modified residue" description="4-aspartylphosphate" evidence="8">
    <location>
        <position position="622"/>
    </location>
</feature>